<dbReference type="PANTHER" id="PTHR11772">
    <property type="entry name" value="ASPARAGINE SYNTHETASE"/>
    <property type="match status" value="1"/>
</dbReference>
<dbReference type="InterPro" id="IPR050795">
    <property type="entry name" value="Asn_Synthetase"/>
</dbReference>
<feature type="domain" description="Glutamine amidotransferase type-2" evidence="11">
    <location>
        <begin position="2"/>
        <end position="192"/>
    </location>
</feature>
<evidence type="ECO:0000256" key="7">
    <source>
        <dbReference type="ARBA" id="ARBA00022888"/>
    </source>
</evidence>
<dbReference type="InterPro" id="IPR014729">
    <property type="entry name" value="Rossmann-like_a/b/a_fold"/>
</dbReference>
<dbReference type="Gene3D" id="3.40.50.620">
    <property type="entry name" value="HUPs"/>
    <property type="match status" value="1"/>
</dbReference>
<evidence type="ECO:0000256" key="6">
    <source>
        <dbReference type="ARBA" id="ARBA00022840"/>
    </source>
</evidence>
<dbReference type="InterPro" id="IPR033738">
    <property type="entry name" value="AsnB_N"/>
</dbReference>
<dbReference type="GO" id="GO:0005524">
    <property type="term" value="F:ATP binding"/>
    <property type="evidence" value="ECO:0007669"/>
    <property type="project" value="UniProtKB-KW"/>
</dbReference>
<evidence type="ECO:0000256" key="1">
    <source>
        <dbReference type="ARBA" id="ARBA00005187"/>
    </source>
</evidence>
<dbReference type="CDD" id="cd01991">
    <property type="entry name" value="Asn_synthase_B_C"/>
    <property type="match status" value="1"/>
</dbReference>
<sequence>MCGIFYYEATGIDSGKRISTTLLHTLQQNFAKICHRGPDNSRFVVAGQRCMGFHRLAINGLTPAGDQPFDLLGCELVCNGEIYNHRALIEKHGLTCVGGSDCEVIVHLYKLFNGDMCATLRELDGVFSLVLIDRERDLVHVARDPFGVRSLYIGSSSDYERDISVASEMKALQHCGHVEQFPGGCFMTLSKQCDGDGDNATNATNATSKFASHLQPYYKCLRLDETQEVPYIYSFGTASLDDVTSSPAAMEASACASVRALFESAVRKRLMSERPVGCLLSGGLDSSIVTALVVEAQAPGAVVDTYAIGLEGSVDLKWARRVSEYLGTRHHEVCLTEQQFLDAIDATIYQIESYDTTTVRASVGNYLVSKYIYDNTDNVVIFCGDMSDEIFGSYRGFTKAPSDHEFARENTRMVRDVRCFDLLRSDKSISGAGLEARVPFADKAFLEFVMSLPPWMKRFGDGAEHAVEKHLLRTAFEGLLPEDVMWRRKEAFSDGVSGHDRTWVQIIQEYADKRVSDVEISVATELQKFKHNAPYDKESYYYRTIFAQCFPGKGRAETIPYFWRHPFCEGVLDPSARLLKDVYVAENQGLPENQGSPHLSYKKI</sequence>
<dbReference type="PROSITE" id="PS51278">
    <property type="entry name" value="GATASE_TYPE_2"/>
    <property type="match status" value="1"/>
</dbReference>
<dbReference type="InterPro" id="IPR017932">
    <property type="entry name" value="GATase_2_dom"/>
</dbReference>
<keyword evidence="8" id="KW-0315">Glutamine amidotransferase</keyword>
<evidence type="ECO:0000259" key="11">
    <source>
        <dbReference type="PROSITE" id="PS51278"/>
    </source>
</evidence>
<evidence type="ECO:0000256" key="9">
    <source>
        <dbReference type="ARBA" id="ARBA00030234"/>
    </source>
</evidence>
<dbReference type="SUPFAM" id="SSF56235">
    <property type="entry name" value="N-terminal nucleophile aminohydrolases (Ntn hydrolases)"/>
    <property type="match status" value="1"/>
</dbReference>
<dbReference type="InterPro" id="IPR001962">
    <property type="entry name" value="Asn_synthase"/>
</dbReference>
<keyword evidence="5" id="KW-0547">Nucleotide-binding</keyword>
<organism evidence="12">
    <name type="scientific">viral metagenome</name>
    <dbReference type="NCBI Taxonomy" id="1070528"/>
    <lineage>
        <taxon>unclassified sequences</taxon>
        <taxon>metagenomes</taxon>
        <taxon>organismal metagenomes</taxon>
    </lineage>
</organism>
<dbReference type="SUPFAM" id="SSF52402">
    <property type="entry name" value="Adenine nucleotide alpha hydrolases-like"/>
    <property type="match status" value="1"/>
</dbReference>
<dbReference type="CDD" id="cd00712">
    <property type="entry name" value="AsnB"/>
    <property type="match status" value="1"/>
</dbReference>
<evidence type="ECO:0000313" key="12">
    <source>
        <dbReference type="EMBL" id="QHU36348.1"/>
    </source>
</evidence>
<dbReference type="GO" id="GO:0005829">
    <property type="term" value="C:cytosol"/>
    <property type="evidence" value="ECO:0007669"/>
    <property type="project" value="TreeGrafter"/>
</dbReference>
<dbReference type="EMBL" id="MN740635">
    <property type="protein sequence ID" value="QHU36348.1"/>
    <property type="molecule type" value="Genomic_DNA"/>
</dbReference>
<evidence type="ECO:0000256" key="3">
    <source>
        <dbReference type="ARBA" id="ARBA00022598"/>
    </source>
</evidence>
<dbReference type="InterPro" id="IPR029055">
    <property type="entry name" value="Ntn_hydrolases_N"/>
</dbReference>
<dbReference type="PIRSF" id="PIRSF001589">
    <property type="entry name" value="Asn_synthetase_glu-h"/>
    <property type="match status" value="1"/>
</dbReference>
<dbReference type="AlphaFoldDB" id="A0A6C0M1Y4"/>
<dbReference type="Pfam" id="PF13537">
    <property type="entry name" value="GATase_7"/>
    <property type="match status" value="1"/>
</dbReference>
<dbReference type="Gene3D" id="3.60.20.10">
    <property type="entry name" value="Glutamine Phosphoribosylpyrophosphate, subunit 1, domain 1"/>
    <property type="match status" value="1"/>
</dbReference>
<reference evidence="12" key="1">
    <citation type="journal article" date="2020" name="Nature">
        <title>Giant virus diversity and host interactions through global metagenomics.</title>
        <authorList>
            <person name="Schulz F."/>
            <person name="Roux S."/>
            <person name="Paez-Espino D."/>
            <person name="Jungbluth S."/>
            <person name="Walsh D.A."/>
            <person name="Denef V.J."/>
            <person name="McMahon K.D."/>
            <person name="Konstantinidis K.T."/>
            <person name="Eloe-Fadrosh E.A."/>
            <person name="Kyrpides N.C."/>
            <person name="Woyke T."/>
        </authorList>
    </citation>
    <scope>NUCLEOTIDE SEQUENCE</scope>
    <source>
        <strain evidence="12">GVMAG-S-1035124-57</strain>
    </source>
</reference>
<comment type="catalytic activity">
    <reaction evidence="10">
        <text>L-aspartate + L-glutamine + ATP + H2O = L-asparagine + L-glutamate + AMP + diphosphate + H(+)</text>
        <dbReference type="Rhea" id="RHEA:12228"/>
        <dbReference type="ChEBI" id="CHEBI:15377"/>
        <dbReference type="ChEBI" id="CHEBI:15378"/>
        <dbReference type="ChEBI" id="CHEBI:29985"/>
        <dbReference type="ChEBI" id="CHEBI:29991"/>
        <dbReference type="ChEBI" id="CHEBI:30616"/>
        <dbReference type="ChEBI" id="CHEBI:33019"/>
        <dbReference type="ChEBI" id="CHEBI:58048"/>
        <dbReference type="ChEBI" id="CHEBI:58359"/>
        <dbReference type="ChEBI" id="CHEBI:456215"/>
        <dbReference type="EC" id="6.3.5.4"/>
    </reaction>
</comment>
<evidence type="ECO:0000256" key="10">
    <source>
        <dbReference type="ARBA" id="ARBA00048741"/>
    </source>
</evidence>
<dbReference type="GO" id="GO:0004066">
    <property type="term" value="F:asparagine synthase (glutamine-hydrolyzing) activity"/>
    <property type="evidence" value="ECO:0007669"/>
    <property type="project" value="UniProtKB-EC"/>
</dbReference>
<keyword evidence="7" id="KW-0061">Asparagine biosynthesis</keyword>
<evidence type="ECO:0000256" key="2">
    <source>
        <dbReference type="ARBA" id="ARBA00012737"/>
    </source>
</evidence>
<name>A0A6C0M1Y4_9ZZZZ</name>
<evidence type="ECO:0000256" key="5">
    <source>
        <dbReference type="ARBA" id="ARBA00022741"/>
    </source>
</evidence>
<evidence type="ECO:0000256" key="8">
    <source>
        <dbReference type="ARBA" id="ARBA00022962"/>
    </source>
</evidence>
<keyword evidence="6" id="KW-0067">ATP-binding</keyword>
<evidence type="ECO:0000256" key="4">
    <source>
        <dbReference type="ARBA" id="ARBA00022605"/>
    </source>
</evidence>
<keyword evidence="4" id="KW-0028">Amino-acid biosynthesis</keyword>
<dbReference type="InterPro" id="IPR006426">
    <property type="entry name" value="Asn_synth_AEB"/>
</dbReference>
<keyword evidence="3" id="KW-0436">Ligase</keyword>
<dbReference type="GO" id="GO:0006529">
    <property type="term" value="P:asparagine biosynthetic process"/>
    <property type="evidence" value="ECO:0007669"/>
    <property type="project" value="UniProtKB-KW"/>
</dbReference>
<dbReference type="PANTHER" id="PTHR11772:SF23">
    <property type="entry name" value="ASPARAGINE SYNTHETASE [GLUTAMINE-HYDROLYZING]"/>
    <property type="match status" value="1"/>
</dbReference>
<accession>A0A6C0M1Y4</accession>
<dbReference type="EC" id="6.3.5.4" evidence="2"/>
<comment type="pathway">
    <text evidence="1">Amino-acid biosynthesis; L-asparagine biosynthesis; L-asparagine from L-aspartate (L-Gln route): step 1/1.</text>
</comment>
<dbReference type="Pfam" id="PF00733">
    <property type="entry name" value="Asn_synthase"/>
    <property type="match status" value="1"/>
</dbReference>
<protein>
    <recommendedName>
        <fullName evidence="2">asparagine synthase (glutamine-hydrolyzing)</fullName>
        <ecNumber evidence="2">6.3.5.4</ecNumber>
    </recommendedName>
    <alternativeName>
        <fullName evidence="9">Glutamine-dependent asparagine synthetase</fullName>
    </alternativeName>
</protein>
<proteinExistence type="predicted"/>